<organism evidence="1">
    <name type="scientific">Hexamita inflata</name>
    <dbReference type="NCBI Taxonomy" id="28002"/>
    <lineage>
        <taxon>Eukaryota</taxon>
        <taxon>Metamonada</taxon>
        <taxon>Diplomonadida</taxon>
        <taxon>Hexamitidae</taxon>
        <taxon>Hexamitinae</taxon>
        <taxon>Hexamita</taxon>
    </lineage>
</organism>
<gene>
    <name evidence="1" type="ORF">HINF_LOCUS49577</name>
    <name evidence="2" type="ORF">HINF_LOCUS65223</name>
</gene>
<proteinExistence type="predicted"/>
<dbReference type="SUPFAM" id="SSF52058">
    <property type="entry name" value="L domain-like"/>
    <property type="match status" value="1"/>
</dbReference>
<dbReference type="Gene3D" id="3.80.10.10">
    <property type="entry name" value="Ribonuclease Inhibitor"/>
    <property type="match status" value="1"/>
</dbReference>
<keyword evidence="3" id="KW-1185">Reference proteome</keyword>
<dbReference type="InterPro" id="IPR032675">
    <property type="entry name" value="LRR_dom_sf"/>
</dbReference>
<reference evidence="1" key="1">
    <citation type="submission" date="2023-06" db="EMBL/GenBank/DDBJ databases">
        <authorList>
            <person name="Kurt Z."/>
        </authorList>
    </citation>
    <scope>NUCLEOTIDE SEQUENCE</scope>
</reference>
<protein>
    <submittedName>
        <fullName evidence="1">Uncharacterized protein</fullName>
    </submittedName>
</protein>
<evidence type="ECO:0000313" key="2">
    <source>
        <dbReference type="EMBL" id="CAL6090256.1"/>
    </source>
</evidence>
<evidence type="ECO:0000313" key="1">
    <source>
        <dbReference type="EMBL" id="CAI9961932.1"/>
    </source>
</evidence>
<name>A0AA86URH9_9EUKA</name>
<dbReference type="EMBL" id="CAXDID020000426">
    <property type="protein sequence ID" value="CAL6090256.1"/>
    <property type="molecule type" value="Genomic_DNA"/>
</dbReference>
<evidence type="ECO:0000313" key="3">
    <source>
        <dbReference type="Proteomes" id="UP001642409"/>
    </source>
</evidence>
<reference evidence="2 3" key="2">
    <citation type="submission" date="2024-07" db="EMBL/GenBank/DDBJ databases">
        <authorList>
            <person name="Akdeniz Z."/>
        </authorList>
    </citation>
    <scope>NUCLEOTIDE SEQUENCE [LARGE SCALE GENOMIC DNA]</scope>
</reference>
<accession>A0AA86URH9</accession>
<dbReference type="Proteomes" id="UP001642409">
    <property type="component" value="Unassembled WGS sequence"/>
</dbReference>
<sequence>MTLWDTNVISHYLVDQVVNMKYLIPCYPRMQLLILENCSLQNLENIHLLLDLRFVFVPHNFLYDLVSIQRLKRIISLDLSNSTGLDLPTFVSLSEMNIVYLNVAFSQPLVQDLQFQTLLDKQTHKVFEEMITKLKLPTQHHCACKYIYNIEHSSDLLNTDAQYHLRLYFVRIMPNISVLNGRLITQKERALAIVYYQQDKAGLTEQQKYFIKPDKKIQQLPFEKHFFHMQDLIDVLQTVQSEKCSICKQLDMLRYMKTLEFPAITPGIVMVDTPSISQLFLLIFYLLDVIKYYQTAAHESALNYKLFGHTTAPFLRYLLAEGQISPYFIAEVLSINHTILTQQVLSPYAFINIAVCILRHDGFKFYFQQLLINNSGFEFRHRDFCRQNAALTNLFFNIDQQLKFLIKKVKLAPNSEQLPLDRVYNKQIELVIEDKFWSSDVLSLNSVCYFQKCVHNKLSFLEEQVTVAHKNIVLNSVDLYRDFYEGLRAIDCQSVAKAKNEEPKEVELFGWYGNLKK</sequence>
<dbReference type="EMBL" id="CATOUU010000950">
    <property type="protein sequence ID" value="CAI9961932.1"/>
    <property type="molecule type" value="Genomic_DNA"/>
</dbReference>
<dbReference type="AlphaFoldDB" id="A0AA86URH9"/>
<comment type="caution">
    <text evidence="1">The sequence shown here is derived from an EMBL/GenBank/DDBJ whole genome shotgun (WGS) entry which is preliminary data.</text>
</comment>